<gene>
    <name evidence="9" type="ORF">SBAD_LOCUS1321</name>
</gene>
<comment type="subcellular location">
    <subcellularLocation>
        <location evidence="1">Cell membrane</location>
        <topology evidence="1">Single-pass type I membrane protein</topology>
    </subcellularLocation>
</comment>
<feature type="domain" description="ZP" evidence="8">
    <location>
        <begin position="11"/>
        <end position="264"/>
    </location>
</feature>
<dbReference type="Pfam" id="PF25301">
    <property type="entry name" value="CUT_C"/>
    <property type="match status" value="1"/>
</dbReference>
<keyword evidence="5" id="KW-0732">Signal</keyword>
<protein>
    <submittedName>
        <fullName evidence="11">ZP domain-containing protein</fullName>
    </submittedName>
</protein>
<keyword evidence="4" id="KW-0812">Transmembrane</keyword>
<evidence type="ECO:0000259" key="8">
    <source>
        <dbReference type="PROSITE" id="PS51034"/>
    </source>
</evidence>
<dbReference type="GO" id="GO:0005886">
    <property type="term" value="C:plasma membrane"/>
    <property type="evidence" value="ECO:0007669"/>
    <property type="project" value="UniProtKB-SubCell"/>
</dbReference>
<keyword evidence="7" id="KW-0472">Membrane</keyword>
<dbReference type="Proteomes" id="UP000270296">
    <property type="component" value="Unassembled WGS sequence"/>
</dbReference>
<keyword evidence="2" id="KW-0193">Cuticle</keyword>
<reference evidence="11" key="1">
    <citation type="submission" date="2016-06" db="UniProtKB">
        <authorList>
            <consortium name="WormBaseParasite"/>
        </authorList>
    </citation>
    <scope>IDENTIFICATION</scope>
</reference>
<name>A0A183ICH7_9BILA</name>
<evidence type="ECO:0000313" key="10">
    <source>
        <dbReference type="Proteomes" id="UP000270296"/>
    </source>
</evidence>
<dbReference type="OrthoDB" id="6432511at2759"/>
<reference evidence="9 10" key="2">
    <citation type="submission" date="2018-11" db="EMBL/GenBank/DDBJ databases">
        <authorList>
            <consortium name="Pathogen Informatics"/>
        </authorList>
    </citation>
    <scope>NUCLEOTIDE SEQUENCE [LARGE SCALE GENOMIC DNA]</scope>
</reference>
<dbReference type="InterPro" id="IPR056953">
    <property type="entry name" value="CUT_N"/>
</dbReference>
<sequence>MFYVSGSPKIECGPIHIGITVKTKRPLGGSIYIRGRHHTEGCYNRSMANGMSANLMIPLADASNCGIETKRNLKNGEIVMSGVWIIASHPTFVTKSDEAYAVSCVFRQRDIMVNSEMDVSDLITEVMGRTAQMPSVAMKIVEGRSPDVSLATLRQAEVGQPMTILWYIPQGGSSIFGIRVRHCTVESREGSRVPILENGCSVQPSIIDDVKYQDDFAEAYSTASAFKFADERDLTFKCTVMVCTKVIKGDNRAEDVCSTQQVCLSVSKLNYSAAKVLYVIA</sequence>
<dbReference type="EMBL" id="UZAM01006787">
    <property type="protein sequence ID" value="VDO93972.1"/>
    <property type="molecule type" value="Genomic_DNA"/>
</dbReference>
<evidence type="ECO:0000256" key="3">
    <source>
        <dbReference type="ARBA" id="ARBA00022475"/>
    </source>
</evidence>
<evidence type="ECO:0000313" key="9">
    <source>
        <dbReference type="EMBL" id="VDO93972.1"/>
    </source>
</evidence>
<dbReference type="InterPro" id="IPR051962">
    <property type="entry name" value="Cuticlin"/>
</dbReference>
<keyword evidence="6" id="KW-1133">Transmembrane helix</keyword>
<dbReference type="WBParaSite" id="SBAD_0000137801-mRNA-1">
    <property type="protein sequence ID" value="SBAD_0000137801-mRNA-1"/>
    <property type="gene ID" value="SBAD_0000137801"/>
</dbReference>
<evidence type="ECO:0000256" key="7">
    <source>
        <dbReference type="ARBA" id="ARBA00023136"/>
    </source>
</evidence>
<dbReference type="InterPro" id="IPR057475">
    <property type="entry name" value="CUT_C"/>
</dbReference>
<keyword evidence="10" id="KW-1185">Reference proteome</keyword>
<dbReference type="Pfam" id="PF25057">
    <property type="entry name" value="CUT_N"/>
    <property type="match status" value="1"/>
</dbReference>
<dbReference type="PROSITE" id="PS51034">
    <property type="entry name" value="ZP_2"/>
    <property type="match status" value="1"/>
</dbReference>
<evidence type="ECO:0000313" key="11">
    <source>
        <dbReference type="WBParaSite" id="SBAD_0000137801-mRNA-1"/>
    </source>
</evidence>
<keyword evidence="3" id="KW-1003">Cell membrane</keyword>
<dbReference type="PANTHER" id="PTHR22907">
    <property type="entry name" value="GH04558P"/>
    <property type="match status" value="1"/>
</dbReference>
<proteinExistence type="predicted"/>
<evidence type="ECO:0000256" key="6">
    <source>
        <dbReference type="ARBA" id="ARBA00022989"/>
    </source>
</evidence>
<accession>A0A183ICH7</accession>
<evidence type="ECO:0000256" key="4">
    <source>
        <dbReference type="ARBA" id="ARBA00022692"/>
    </source>
</evidence>
<dbReference type="InterPro" id="IPR001507">
    <property type="entry name" value="ZP_dom"/>
</dbReference>
<organism evidence="11">
    <name type="scientific">Soboliphyme baturini</name>
    <dbReference type="NCBI Taxonomy" id="241478"/>
    <lineage>
        <taxon>Eukaryota</taxon>
        <taxon>Metazoa</taxon>
        <taxon>Ecdysozoa</taxon>
        <taxon>Nematoda</taxon>
        <taxon>Enoplea</taxon>
        <taxon>Dorylaimia</taxon>
        <taxon>Dioctophymatida</taxon>
        <taxon>Dioctophymatoidea</taxon>
        <taxon>Soboliphymatidae</taxon>
        <taxon>Soboliphyme</taxon>
    </lineage>
</organism>
<dbReference type="GO" id="GO:0042302">
    <property type="term" value="F:structural constituent of cuticle"/>
    <property type="evidence" value="ECO:0007669"/>
    <property type="project" value="UniProtKB-KW"/>
</dbReference>
<evidence type="ECO:0000256" key="1">
    <source>
        <dbReference type="ARBA" id="ARBA00004251"/>
    </source>
</evidence>
<dbReference type="AlphaFoldDB" id="A0A183ICH7"/>
<evidence type="ECO:0000256" key="5">
    <source>
        <dbReference type="ARBA" id="ARBA00022729"/>
    </source>
</evidence>
<evidence type="ECO:0000256" key="2">
    <source>
        <dbReference type="ARBA" id="ARBA00022460"/>
    </source>
</evidence>
<dbReference type="SMART" id="SM00241">
    <property type="entry name" value="ZP"/>
    <property type="match status" value="1"/>
</dbReference>
<dbReference type="PANTHER" id="PTHR22907:SF54">
    <property type="entry name" value="GH04558P"/>
    <property type="match status" value="1"/>
</dbReference>